<dbReference type="STRING" id="1133569.FD21_GL001819"/>
<dbReference type="Proteomes" id="UP000051576">
    <property type="component" value="Unassembled WGS sequence"/>
</dbReference>
<protein>
    <submittedName>
        <fullName evidence="2">Protein tyrosine serine phosphatase</fullName>
    </submittedName>
</protein>
<dbReference type="InterPro" id="IPR029021">
    <property type="entry name" value="Prot-tyrosine_phosphatase-like"/>
</dbReference>
<comment type="caution">
    <text evidence="2">The sequence shown here is derived from an EMBL/GenBank/DDBJ whole genome shotgun (WGS) entry which is preliminary data.</text>
</comment>
<evidence type="ECO:0000313" key="3">
    <source>
        <dbReference type="Proteomes" id="UP000051576"/>
    </source>
</evidence>
<dbReference type="SUPFAM" id="SSF52799">
    <property type="entry name" value="(Phosphotyrosine protein) phosphatases II"/>
    <property type="match status" value="1"/>
</dbReference>
<sequence>MNKQPKSSQVKITNLRDIGGYQTPAGQLKTGIFFRSGELYDLSKEAADFLSHDLAIKKIFDFRRPSEIENRPDSKIAQATYENINLLSTPAQANPSLKNMVVNPQMENYMFKVYAELVLSSSAQEGFHNFLLEALSLHKPLLFHCFAGKDRTGLAAALLLKIAGVADDDIFDDYLKTNQARQKANQEILNHFADKLSSQKLKELEISLSVKADYLKYAFAQIKENFGNFDNYLISGLSLPADYQAKFQAAYLE</sequence>
<evidence type="ECO:0000313" key="2">
    <source>
        <dbReference type="EMBL" id="KRM85217.1"/>
    </source>
</evidence>
<accession>A0A0R2C111</accession>
<dbReference type="eggNOG" id="COG2365">
    <property type="taxonomic scope" value="Bacteria"/>
</dbReference>
<dbReference type="PROSITE" id="PS00383">
    <property type="entry name" value="TYR_PHOSPHATASE_1"/>
    <property type="match status" value="1"/>
</dbReference>
<dbReference type="Pfam" id="PF13350">
    <property type="entry name" value="Y_phosphatase3"/>
    <property type="match status" value="1"/>
</dbReference>
<dbReference type="AlphaFoldDB" id="A0A0R2C111"/>
<name>A0A0R2C111_9LACO</name>
<dbReference type="PANTHER" id="PTHR31126:SF1">
    <property type="entry name" value="TYROSINE SPECIFIC PROTEIN PHOSPHATASES DOMAIN-CONTAINING PROTEIN"/>
    <property type="match status" value="1"/>
</dbReference>
<dbReference type="RefSeq" id="WP_010579521.1">
    <property type="nucleotide sequence ID" value="NZ_AHYZ01000014.1"/>
</dbReference>
<dbReference type="PATRIC" id="fig|1133569.4.peg.1969"/>
<dbReference type="InterPro" id="IPR016130">
    <property type="entry name" value="Tyr_Pase_AS"/>
</dbReference>
<reference evidence="2 3" key="1">
    <citation type="journal article" date="2015" name="Genome Announc.">
        <title>Expanding the biotechnology potential of lactobacilli through comparative genomics of 213 strains and associated genera.</title>
        <authorList>
            <person name="Sun Z."/>
            <person name="Harris H.M."/>
            <person name="McCann A."/>
            <person name="Guo C."/>
            <person name="Argimon S."/>
            <person name="Zhang W."/>
            <person name="Yang X."/>
            <person name="Jeffery I.B."/>
            <person name="Cooney J.C."/>
            <person name="Kagawa T.F."/>
            <person name="Liu W."/>
            <person name="Song Y."/>
            <person name="Salvetti E."/>
            <person name="Wrobel A."/>
            <person name="Rasinkangas P."/>
            <person name="Parkhill J."/>
            <person name="Rea M.C."/>
            <person name="O'Sullivan O."/>
            <person name="Ritari J."/>
            <person name="Douillard F.P."/>
            <person name="Paul Ross R."/>
            <person name="Yang R."/>
            <person name="Briner A.E."/>
            <person name="Felis G.E."/>
            <person name="de Vos W.M."/>
            <person name="Barrangou R."/>
            <person name="Klaenhammer T.R."/>
            <person name="Caufield P.W."/>
            <person name="Cui Y."/>
            <person name="Zhang H."/>
            <person name="O'Toole P.W."/>
        </authorList>
    </citation>
    <scope>NUCLEOTIDE SEQUENCE [LARGE SCALE GENOMIC DNA]</scope>
    <source>
        <strain evidence="2 3">DSM 20605</strain>
    </source>
</reference>
<dbReference type="Gene3D" id="3.90.190.10">
    <property type="entry name" value="Protein tyrosine phosphatase superfamily"/>
    <property type="match status" value="1"/>
</dbReference>
<dbReference type="GO" id="GO:0004721">
    <property type="term" value="F:phosphoprotein phosphatase activity"/>
    <property type="evidence" value="ECO:0007669"/>
    <property type="project" value="InterPro"/>
</dbReference>
<keyword evidence="3" id="KW-1185">Reference proteome</keyword>
<dbReference type="PANTHER" id="PTHR31126">
    <property type="entry name" value="TYROSINE-PROTEIN PHOSPHATASE"/>
    <property type="match status" value="1"/>
</dbReference>
<evidence type="ECO:0000256" key="1">
    <source>
        <dbReference type="ARBA" id="ARBA00009580"/>
    </source>
</evidence>
<dbReference type="EMBL" id="AYYX01000063">
    <property type="protein sequence ID" value="KRM85217.1"/>
    <property type="molecule type" value="Genomic_DNA"/>
</dbReference>
<gene>
    <name evidence="2" type="ORF">FD21_GL001819</name>
</gene>
<proteinExistence type="inferred from homology"/>
<organism evidence="2 3">
    <name type="scientific">Liquorilactobacillus vini DSM 20605</name>
    <dbReference type="NCBI Taxonomy" id="1133569"/>
    <lineage>
        <taxon>Bacteria</taxon>
        <taxon>Bacillati</taxon>
        <taxon>Bacillota</taxon>
        <taxon>Bacilli</taxon>
        <taxon>Lactobacillales</taxon>
        <taxon>Lactobacillaceae</taxon>
        <taxon>Liquorilactobacillus</taxon>
    </lineage>
</organism>
<comment type="similarity">
    <text evidence="1">Belongs to the protein-tyrosine phosphatase family.</text>
</comment>
<dbReference type="InterPro" id="IPR026893">
    <property type="entry name" value="Tyr/Ser_Pase_IphP-type"/>
</dbReference>